<evidence type="ECO:0000313" key="3">
    <source>
        <dbReference type="EMBL" id="KAF1760564.1"/>
    </source>
</evidence>
<dbReference type="Proteomes" id="UP000483820">
    <property type="component" value="Chromosome III"/>
</dbReference>
<proteinExistence type="predicted"/>
<keyword evidence="2" id="KW-0812">Transmembrane</keyword>
<dbReference type="KEGG" id="crq:GCK72_008813"/>
<dbReference type="CTD" id="78774761"/>
<reference evidence="3 4" key="1">
    <citation type="submission" date="2019-12" db="EMBL/GenBank/DDBJ databases">
        <title>Chromosome-level assembly of the Caenorhabditis remanei genome.</title>
        <authorList>
            <person name="Teterina A.A."/>
            <person name="Willis J.H."/>
            <person name="Phillips P.C."/>
        </authorList>
    </citation>
    <scope>NUCLEOTIDE SEQUENCE [LARGE SCALE GENOMIC DNA]</scope>
    <source>
        <strain evidence="3 4">PX506</strain>
        <tissue evidence="3">Whole organism</tissue>
    </source>
</reference>
<dbReference type="RefSeq" id="XP_053586635.1">
    <property type="nucleotide sequence ID" value="XM_053727058.1"/>
</dbReference>
<protein>
    <submittedName>
        <fullName evidence="3">Uncharacterized protein</fullName>
    </submittedName>
</protein>
<feature type="transmembrane region" description="Helical" evidence="2">
    <location>
        <begin position="20"/>
        <end position="46"/>
    </location>
</feature>
<dbReference type="AlphaFoldDB" id="A0A6A5H1C1"/>
<evidence type="ECO:0000256" key="2">
    <source>
        <dbReference type="SAM" id="Phobius"/>
    </source>
</evidence>
<accession>A0A6A5H1C1</accession>
<name>A0A6A5H1C1_CAERE</name>
<keyword evidence="2" id="KW-0472">Membrane</keyword>
<dbReference type="GeneID" id="78774761"/>
<organism evidence="3 4">
    <name type="scientific">Caenorhabditis remanei</name>
    <name type="common">Caenorhabditis vulgaris</name>
    <dbReference type="NCBI Taxonomy" id="31234"/>
    <lineage>
        <taxon>Eukaryota</taxon>
        <taxon>Metazoa</taxon>
        <taxon>Ecdysozoa</taxon>
        <taxon>Nematoda</taxon>
        <taxon>Chromadorea</taxon>
        <taxon>Rhabditida</taxon>
        <taxon>Rhabditina</taxon>
        <taxon>Rhabditomorpha</taxon>
        <taxon>Rhabditoidea</taxon>
        <taxon>Rhabditidae</taxon>
        <taxon>Peloderinae</taxon>
        <taxon>Caenorhabditis</taxon>
    </lineage>
</organism>
<feature type="region of interest" description="Disordered" evidence="1">
    <location>
        <begin position="49"/>
        <end position="96"/>
    </location>
</feature>
<evidence type="ECO:0000313" key="4">
    <source>
        <dbReference type="Proteomes" id="UP000483820"/>
    </source>
</evidence>
<sequence length="96" mass="9996">MVNKTPSSSTIDIKAATNTLILVICVSIGLCCLISFVAILITVLITRKKKPQPVAKNSSPGSIMVRSPVEARNSVEKMNNGISSGAPKGEEEGIGA</sequence>
<comment type="caution">
    <text evidence="3">The sequence shown here is derived from an EMBL/GenBank/DDBJ whole genome shotgun (WGS) entry which is preliminary data.</text>
</comment>
<evidence type="ECO:0000256" key="1">
    <source>
        <dbReference type="SAM" id="MobiDB-lite"/>
    </source>
</evidence>
<gene>
    <name evidence="3" type="ORF">GCK72_008813</name>
</gene>
<keyword evidence="2" id="KW-1133">Transmembrane helix</keyword>
<dbReference type="EMBL" id="WUAV01000003">
    <property type="protein sequence ID" value="KAF1760564.1"/>
    <property type="molecule type" value="Genomic_DNA"/>
</dbReference>